<dbReference type="OrthoDB" id="8098081at2"/>
<keyword evidence="2" id="KW-1185">Reference proteome</keyword>
<dbReference type="AlphaFoldDB" id="A0A1C2EAD7"/>
<name>A0A1C2EAD7_9HYPH</name>
<dbReference type="STRING" id="1566387.QV13_03640"/>
<proteinExistence type="predicted"/>
<dbReference type="InterPro" id="IPR027266">
    <property type="entry name" value="TrmE/GcvT-like"/>
</dbReference>
<evidence type="ECO:0000313" key="2">
    <source>
        <dbReference type="Proteomes" id="UP000094412"/>
    </source>
</evidence>
<evidence type="ECO:0000313" key="1">
    <source>
        <dbReference type="EMBL" id="OCX23956.1"/>
    </source>
</evidence>
<dbReference type="RefSeq" id="WP_024925718.1">
    <property type="nucleotide sequence ID" value="NZ_MDEO01000024.1"/>
</dbReference>
<comment type="caution">
    <text evidence="1">The sequence shown here is derived from an EMBL/GenBank/DDBJ whole genome shotgun (WGS) entry which is preliminary data.</text>
</comment>
<dbReference type="Gene3D" id="3.30.70.1520">
    <property type="entry name" value="Heterotetrameric sarcosine oxidase"/>
    <property type="match status" value="1"/>
</dbReference>
<reference evidence="1 2" key="1">
    <citation type="submission" date="2016-08" db="EMBL/GenBank/DDBJ databases">
        <title>Whole genome sequence of Mesorhizobium sp. strain UASWS1009 isolated from industrial sewage.</title>
        <authorList>
            <person name="Crovadore J."/>
            <person name="Calmin G."/>
            <person name="Chablais R."/>
            <person name="Cochard B."/>
            <person name="Lefort F."/>
        </authorList>
    </citation>
    <scope>NUCLEOTIDE SEQUENCE [LARGE SCALE GENOMIC DNA]</scope>
    <source>
        <strain evidence="1 2">UASWS1009</strain>
    </source>
</reference>
<gene>
    <name evidence="1" type="ORF">QV13_03640</name>
</gene>
<protein>
    <submittedName>
        <fullName evidence="1">Sarcosine oxidase subunit gamma</fullName>
    </submittedName>
</protein>
<dbReference type="InterPro" id="IPR007375">
    <property type="entry name" value="SoxG"/>
</dbReference>
<dbReference type="EMBL" id="MDEO01000024">
    <property type="protein sequence ID" value="OCX23956.1"/>
    <property type="molecule type" value="Genomic_DNA"/>
</dbReference>
<sequence>MAEFSWQAQSPLRKALSPGRLGLAAGQAGVAMTEISDFSLVQVMARRGRAADLAKAAKKEWGVAAPDRPAAIAGKGATLIWSGPDQFLVVRIGNGLQNAVLPLAAVFGDAASLSDQSGGRCLIQISGNKARDALVKVSSIDLHETVFPVGAAAATSIDHTGVNLWRGPDAPGGSPIYNLLVFTSFADSLWHTLADAAAEYGIEASRTPLA</sequence>
<dbReference type="Pfam" id="PF04268">
    <property type="entry name" value="SoxG"/>
    <property type="match status" value="1"/>
</dbReference>
<accession>A0A1C2EAD7</accession>
<dbReference type="SUPFAM" id="SSF103025">
    <property type="entry name" value="Folate-binding domain"/>
    <property type="match status" value="1"/>
</dbReference>
<organism evidence="1 2">
    <name type="scientific">Mesorhizobium hungaricum</name>
    <dbReference type="NCBI Taxonomy" id="1566387"/>
    <lineage>
        <taxon>Bacteria</taxon>
        <taxon>Pseudomonadati</taxon>
        <taxon>Pseudomonadota</taxon>
        <taxon>Alphaproteobacteria</taxon>
        <taxon>Hyphomicrobiales</taxon>
        <taxon>Phyllobacteriaceae</taxon>
        <taxon>Mesorhizobium</taxon>
    </lineage>
</organism>
<dbReference type="Gene3D" id="3.30.1360.120">
    <property type="entry name" value="Probable tRNA modification gtpase trme, domain 1"/>
    <property type="match status" value="1"/>
</dbReference>
<dbReference type="Proteomes" id="UP000094412">
    <property type="component" value="Unassembled WGS sequence"/>
</dbReference>